<proteinExistence type="predicted"/>
<evidence type="ECO:0000313" key="1">
    <source>
        <dbReference type="EMBL" id="JAH41153.1"/>
    </source>
</evidence>
<organism evidence="1">
    <name type="scientific">Anguilla anguilla</name>
    <name type="common">European freshwater eel</name>
    <name type="synonym">Muraena anguilla</name>
    <dbReference type="NCBI Taxonomy" id="7936"/>
    <lineage>
        <taxon>Eukaryota</taxon>
        <taxon>Metazoa</taxon>
        <taxon>Chordata</taxon>
        <taxon>Craniata</taxon>
        <taxon>Vertebrata</taxon>
        <taxon>Euteleostomi</taxon>
        <taxon>Actinopterygii</taxon>
        <taxon>Neopterygii</taxon>
        <taxon>Teleostei</taxon>
        <taxon>Anguilliformes</taxon>
        <taxon>Anguillidae</taxon>
        <taxon>Anguilla</taxon>
    </lineage>
</organism>
<dbReference type="AlphaFoldDB" id="A0A0E9SKV7"/>
<reference evidence="1" key="1">
    <citation type="submission" date="2014-11" db="EMBL/GenBank/DDBJ databases">
        <authorList>
            <person name="Amaro Gonzalez C."/>
        </authorList>
    </citation>
    <scope>NUCLEOTIDE SEQUENCE</scope>
</reference>
<reference evidence="1" key="2">
    <citation type="journal article" date="2015" name="Fish Shellfish Immunol.">
        <title>Early steps in the European eel (Anguilla anguilla)-Vibrio vulnificus interaction in the gills: Role of the RtxA13 toxin.</title>
        <authorList>
            <person name="Callol A."/>
            <person name="Pajuelo D."/>
            <person name="Ebbesson L."/>
            <person name="Teles M."/>
            <person name="MacKenzie S."/>
            <person name="Amaro C."/>
        </authorList>
    </citation>
    <scope>NUCLEOTIDE SEQUENCE</scope>
</reference>
<protein>
    <submittedName>
        <fullName evidence="1">Uncharacterized protein</fullName>
    </submittedName>
</protein>
<accession>A0A0E9SKV7</accession>
<name>A0A0E9SKV7_ANGAN</name>
<dbReference type="EMBL" id="GBXM01067424">
    <property type="protein sequence ID" value="JAH41153.1"/>
    <property type="molecule type" value="Transcribed_RNA"/>
</dbReference>
<sequence length="28" mass="3185">MESQRECLPSGLGWHYNQKNSSVTSECI</sequence>